<reference evidence="1 2" key="1">
    <citation type="submission" date="2019-11" db="EMBL/GenBank/DDBJ databases">
        <title>Genome sequence of Moorella glycerini DSM11254.</title>
        <authorList>
            <person name="Poehlein A."/>
            <person name="Boeer T."/>
            <person name="Daniel R."/>
        </authorList>
    </citation>
    <scope>NUCLEOTIDE SEQUENCE [LARGE SCALE GENOMIC DNA]</scope>
    <source>
        <strain evidence="1 2">DSM 11254</strain>
    </source>
</reference>
<dbReference type="AlphaFoldDB" id="A0A6I5ZLK5"/>
<accession>A0A6I5ZLK5</accession>
<organism evidence="1 2">
    <name type="scientific">Neomoorella glycerini</name>
    <dbReference type="NCBI Taxonomy" id="55779"/>
    <lineage>
        <taxon>Bacteria</taxon>
        <taxon>Bacillati</taxon>
        <taxon>Bacillota</taxon>
        <taxon>Clostridia</taxon>
        <taxon>Neomoorellales</taxon>
        <taxon>Neomoorellaceae</taxon>
        <taxon>Neomoorella</taxon>
    </lineage>
</organism>
<dbReference type="PANTHER" id="PTHR39338:SF5">
    <property type="entry name" value="BLR6139 PROTEIN"/>
    <property type="match status" value="1"/>
</dbReference>
<sequence length="457" mass="51792">MRNKGLDCCSRDIPGLLLDIASLLRAAGVSVSLDEVLDAWRGLNVTPPACWLDVLRVTLVKKYENLMPLARLLELQGGGAGGEDKKLDGSRGTVSGQGLKHASRQLPVEDVLAALLEGSDKALDFLTEFSLAQQGELREEFLDHLDGKVKEARLALNWKAVQHRLNLLEQAGKTEASVARQRLELVEKLIRQKLEIKLFRKFGPQALVPILRAYNLVEKNWSDLAARDIAVLRPYLKRLGQYLGGKYSWRYRAAPKGKIDLRRTVMEACRRGGVPWRLRYRRKREAKPELVVLCDVSGSVAPFSLFMLEMVYAMQHTFRQVRTFAFVDEIAEITLEVAALPAAEAMERVARFSRCSASGFSNYGRVFQLFLERYGDMVSSWTSLLILGDARNNWRRPEVETFARIARKARKVIWLNPQPRTLWNTQDSLIGLYAPFCHVVKECSNLKQLIEITREGI</sequence>
<proteinExistence type="predicted"/>
<name>A0A6I5ZLK5_9FIRM</name>
<protein>
    <submittedName>
        <fullName evidence="1">VWA domain containing CoxE-like protein</fullName>
    </submittedName>
</protein>
<gene>
    <name evidence="1" type="ORF">MGLY_00630</name>
</gene>
<keyword evidence="2" id="KW-1185">Reference proteome</keyword>
<dbReference type="Pfam" id="PF05762">
    <property type="entry name" value="VWA_CoxE"/>
    <property type="match status" value="1"/>
</dbReference>
<dbReference type="EMBL" id="CP046244">
    <property type="protein sequence ID" value="QGP90752.1"/>
    <property type="molecule type" value="Genomic_DNA"/>
</dbReference>
<dbReference type="InterPro" id="IPR008912">
    <property type="entry name" value="Uncharacterised_CoxE"/>
</dbReference>
<dbReference type="Proteomes" id="UP000425916">
    <property type="component" value="Chromosome"/>
</dbReference>
<evidence type="ECO:0000313" key="2">
    <source>
        <dbReference type="Proteomes" id="UP000425916"/>
    </source>
</evidence>
<evidence type="ECO:0000313" key="1">
    <source>
        <dbReference type="EMBL" id="QGP90752.1"/>
    </source>
</evidence>
<dbReference type="RefSeq" id="WP_170290852.1">
    <property type="nucleotide sequence ID" value="NZ_CP046244.1"/>
</dbReference>
<dbReference type="PANTHER" id="PTHR39338">
    <property type="entry name" value="BLL5662 PROTEIN-RELATED"/>
    <property type="match status" value="1"/>
</dbReference>